<feature type="transmembrane region" description="Helical" evidence="1">
    <location>
        <begin position="320"/>
        <end position="342"/>
    </location>
</feature>
<feature type="domain" description="Glycosyltransferase 2-like" evidence="2">
    <location>
        <begin position="9"/>
        <end position="55"/>
    </location>
</feature>
<dbReference type="RefSeq" id="WP_108972989.1">
    <property type="nucleotide sequence ID" value="NZ_BFBB01000002.1"/>
</dbReference>
<sequence length="352" mass="40353">MLNGKLVAVVIPAYNEETQIVGVLNTMPKFVDNILVINDCSTDKTKDVVQNYIKNKKLPDNSNRLNAKIGDLVMSNEEIHRFVPFELIFEPKQKVILVNLKKNSGAGAAVGLGYKISAILGFSCVGKMDGDGQMDPSELESLCLPIVNGEVDFVKGNRLIHSSAWLIIPKIRYIGNSILSILTKIASGYWHVSDTQTGYVAISEKALKSLRLFDIYPRYGYPNDLLVKLNIAFCKIREVEIRPVYNVGEKSKMKIHKVIPKISILLIRSFFKRLWLKYFFRDFHPLFLLYHFSFFLAIMDIPFIYRIVKAVIYGEEWSFGTLLFFTFLSISSFQSLLFAMWMDIQDNERLYK</sequence>
<evidence type="ECO:0000256" key="1">
    <source>
        <dbReference type="SAM" id="Phobius"/>
    </source>
</evidence>
<keyword evidence="1" id="KW-0472">Membrane</keyword>
<dbReference type="Pfam" id="PF00535">
    <property type="entry name" value="Glycos_transf_2"/>
    <property type="match status" value="2"/>
</dbReference>
<organism evidence="3 4">
    <name type="scientific">Leptospira ryugenii</name>
    <dbReference type="NCBI Taxonomy" id="1917863"/>
    <lineage>
        <taxon>Bacteria</taxon>
        <taxon>Pseudomonadati</taxon>
        <taxon>Spirochaetota</taxon>
        <taxon>Spirochaetia</taxon>
        <taxon>Leptospirales</taxon>
        <taxon>Leptospiraceae</taxon>
        <taxon>Leptospira</taxon>
    </lineage>
</organism>
<dbReference type="OrthoDB" id="305760at2"/>
<gene>
    <name evidence="3" type="ORF">LPTSP4_02970</name>
</gene>
<evidence type="ECO:0000259" key="2">
    <source>
        <dbReference type="Pfam" id="PF00535"/>
    </source>
</evidence>
<reference evidence="3 4" key="1">
    <citation type="submission" date="2018-02" db="EMBL/GenBank/DDBJ databases">
        <title>Novel Leptospira species isolated from soil and water in Japan.</title>
        <authorList>
            <person name="Nakao R."/>
            <person name="Masuzawa T."/>
        </authorList>
    </citation>
    <scope>NUCLEOTIDE SEQUENCE [LARGE SCALE GENOMIC DNA]</scope>
    <source>
        <strain evidence="3 4">YH101</strain>
    </source>
</reference>
<dbReference type="SUPFAM" id="SSF53448">
    <property type="entry name" value="Nucleotide-diphospho-sugar transferases"/>
    <property type="match status" value="1"/>
</dbReference>
<protein>
    <submittedName>
        <fullName evidence="3">Glycosyl transferase family 2</fullName>
    </submittedName>
</protein>
<feature type="transmembrane region" description="Helical" evidence="1">
    <location>
        <begin position="288"/>
        <end position="308"/>
    </location>
</feature>
<dbReference type="EMBL" id="BFBB01000002">
    <property type="protein sequence ID" value="GBF48797.1"/>
    <property type="molecule type" value="Genomic_DNA"/>
</dbReference>
<dbReference type="Proteomes" id="UP000245133">
    <property type="component" value="Unassembled WGS sequence"/>
</dbReference>
<keyword evidence="3" id="KW-0808">Transferase</keyword>
<feature type="domain" description="Glycosyltransferase 2-like" evidence="2">
    <location>
        <begin position="92"/>
        <end position="209"/>
    </location>
</feature>
<name>A0A2P2DW15_9LEPT</name>
<dbReference type="PANTHER" id="PTHR10859:SF105">
    <property type="entry name" value="DOLICHYL-PHOSPHATE BETA-D-MANNOSYLTRANSFERASE"/>
    <property type="match status" value="1"/>
</dbReference>
<keyword evidence="1" id="KW-0812">Transmembrane</keyword>
<evidence type="ECO:0000313" key="4">
    <source>
        <dbReference type="Proteomes" id="UP000245133"/>
    </source>
</evidence>
<dbReference type="PANTHER" id="PTHR10859">
    <property type="entry name" value="GLYCOSYL TRANSFERASE"/>
    <property type="match status" value="1"/>
</dbReference>
<dbReference type="InterPro" id="IPR029044">
    <property type="entry name" value="Nucleotide-diphossugar_trans"/>
</dbReference>
<dbReference type="GO" id="GO:0006487">
    <property type="term" value="P:protein N-linked glycosylation"/>
    <property type="evidence" value="ECO:0007669"/>
    <property type="project" value="TreeGrafter"/>
</dbReference>
<accession>A0A2P2DW15</accession>
<dbReference type="AlphaFoldDB" id="A0A2P2DW15"/>
<comment type="caution">
    <text evidence="3">The sequence shown here is derived from an EMBL/GenBank/DDBJ whole genome shotgun (WGS) entry which is preliminary data.</text>
</comment>
<dbReference type="InterPro" id="IPR001173">
    <property type="entry name" value="Glyco_trans_2-like"/>
</dbReference>
<keyword evidence="4" id="KW-1185">Reference proteome</keyword>
<dbReference type="Gene3D" id="3.90.550.10">
    <property type="entry name" value="Spore Coat Polysaccharide Biosynthesis Protein SpsA, Chain A"/>
    <property type="match status" value="1"/>
</dbReference>
<dbReference type="CDD" id="cd04179">
    <property type="entry name" value="DPM_DPG-synthase_like"/>
    <property type="match status" value="1"/>
</dbReference>
<dbReference type="GO" id="GO:0016740">
    <property type="term" value="F:transferase activity"/>
    <property type="evidence" value="ECO:0007669"/>
    <property type="project" value="UniProtKB-KW"/>
</dbReference>
<proteinExistence type="predicted"/>
<evidence type="ECO:0000313" key="3">
    <source>
        <dbReference type="EMBL" id="GBF48797.1"/>
    </source>
</evidence>
<keyword evidence="1" id="KW-1133">Transmembrane helix</keyword>